<name>A0A1F7UPI4_9BACT</name>
<dbReference type="NCBIfam" id="TIGR00447">
    <property type="entry name" value="pth"/>
    <property type="match status" value="1"/>
</dbReference>
<dbReference type="Gene3D" id="3.40.50.1470">
    <property type="entry name" value="Peptidyl-tRNA hydrolase"/>
    <property type="match status" value="1"/>
</dbReference>
<evidence type="ECO:0000256" key="9">
    <source>
        <dbReference type="RuleBase" id="RU004320"/>
    </source>
</evidence>
<sequence>MKLIIGLGNPGKEYEKTRHNVGFLAVEKIAQDLQFSKWKMEKKLEAEVCRGFIASCCEDVILAKPQTFMNLSGRAVQLLTTYYKLHTNDVLIVHDDLDLELGTLKLSYGSGSAGHNGVQSIIDTLGTKDFWRLRMGIGRPPQVREGYDDAAKFVLHNFSRTENPKLKKSLDLAAQAVQKMFTLGPAKAQTEINSLS</sequence>
<feature type="binding site" evidence="7">
    <location>
        <position position="14"/>
    </location>
    <ligand>
        <name>tRNA</name>
        <dbReference type="ChEBI" id="CHEBI:17843"/>
    </ligand>
</feature>
<dbReference type="InterPro" id="IPR018171">
    <property type="entry name" value="Pept_tRNA_hydro_CS"/>
</dbReference>
<proteinExistence type="inferred from homology"/>
<dbReference type="InterPro" id="IPR036416">
    <property type="entry name" value="Pept_tRNA_hydro_sf"/>
</dbReference>
<evidence type="ECO:0000256" key="1">
    <source>
        <dbReference type="ARBA" id="ARBA00013260"/>
    </source>
</evidence>
<comment type="caution">
    <text evidence="10">The sequence shown here is derived from an EMBL/GenBank/DDBJ whole genome shotgun (WGS) entry which is preliminary data.</text>
</comment>
<dbReference type="STRING" id="1802401.A3B21_02360"/>
<evidence type="ECO:0000313" key="10">
    <source>
        <dbReference type="EMBL" id="OGL80191.1"/>
    </source>
</evidence>
<dbReference type="EMBL" id="MGEJ01000014">
    <property type="protein sequence ID" value="OGL80191.1"/>
    <property type="molecule type" value="Genomic_DNA"/>
</dbReference>
<evidence type="ECO:0000256" key="3">
    <source>
        <dbReference type="ARBA" id="ARBA00022801"/>
    </source>
</evidence>
<evidence type="ECO:0000256" key="4">
    <source>
        <dbReference type="ARBA" id="ARBA00022884"/>
    </source>
</evidence>
<dbReference type="FunFam" id="3.40.50.1470:FF:000001">
    <property type="entry name" value="Peptidyl-tRNA hydrolase"/>
    <property type="match status" value="1"/>
</dbReference>
<keyword evidence="3 7" id="KW-0378">Hydrolase</keyword>
<evidence type="ECO:0000256" key="8">
    <source>
        <dbReference type="RuleBase" id="RU000673"/>
    </source>
</evidence>
<evidence type="ECO:0000256" key="2">
    <source>
        <dbReference type="ARBA" id="ARBA00022555"/>
    </source>
</evidence>
<feature type="binding site" evidence="7">
    <location>
        <position position="116"/>
    </location>
    <ligand>
        <name>tRNA</name>
        <dbReference type="ChEBI" id="CHEBI:17843"/>
    </ligand>
</feature>
<dbReference type="GO" id="GO:0004045">
    <property type="term" value="F:peptidyl-tRNA hydrolase activity"/>
    <property type="evidence" value="ECO:0007669"/>
    <property type="project" value="UniProtKB-UniRule"/>
</dbReference>
<gene>
    <name evidence="7" type="primary">pth</name>
    <name evidence="10" type="ORF">A3B21_02360</name>
</gene>
<evidence type="ECO:0000256" key="6">
    <source>
        <dbReference type="ARBA" id="ARBA00050038"/>
    </source>
</evidence>
<keyword evidence="2 7" id="KW-0820">tRNA-binding</keyword>
<comment type="function">
    <text evidence="7">Catalyzes the release of premature peptidyl moieties from peptidyl-tRNA molecules trapped in stalled 50S ribosomal subunits, and thus maintains levels of free tRNAs and 50S ribosomes.</text>
</comment>
<dbReference type="Proteomes" id="UP000176897">
    <property type="component" value="Unassembled WGS sequence"/>
</dbReference>
<dbReference type="PANTHER" id="PTHR17224">
    <property type="entry name" value="PEPTIDYL-TRNA HYDROLASE"/>
    <property type="match status" value="1"/>
</dbReference>
<dbReference type="GO" id="GO:0072344">
    <property type="term" value="P:rescue of stalled ribosome"/>
    <property type="evidence" value="ECO:0007669"/>
    <property type="project" value="UniProtKB-UniRule"/>
</dbReference>
<keyword evidence="7" id="KW-0963">Cytoplasm</keyword>
<dbReference type="SUPFAM" id="SSF53178">
    <property type="entry name" value="Peptidyl-tRNA hydrolase-like"/>
    <property type="match status" value="1"/>
</dbReference>
<dbReference type="CDD" id="cd00462">
    <property type="entry name" value="PTH"/>
    <property type="match status" value="1"/>
</dbReference>
<dbReference type="AlphaFoldDB" id="A0A1F7UPI4"/>
<accession>A0A1F7UPI4</accession>
<feature type="binding site" evidence="7">
    <location>
        <position position="70"/>
    </location>
    <ligand>
        <name>tRNA</name>
        <dbReference type="ChEBI" id="CHEBI:17843"/>
    </ligand>
</feature>
<keyword evidence="4 7" id="KW-0694">RNA-binding</keyword>
<dbReference type="HAMAP" id="MF_00083">
    <property type="entry name" value="Pept_tRNA_hydro_bact"/>
    <property type="match status" value="1"/>
</dbReference>
<comment type="subunit">
    <text evidence="7">Monomer.</text>
</comment>
<dbReference type="GO" id="GO:0006515">
    <property type="term" value="P:protein quality control for misfolded or incompletely synthesized proteins"/>
    <property type="evidence" value="ECO:0007669"/>
    <property type="project" value="UniProtKB-UniRule"/>
</dbReference>
<organism evidence="10 11">
    <name type="scientific">Candidatus Uhrbacteria bacterium RIFCSPLOWO2_01_FULL_47_24</name>
    <dbReference type="NCBI Taxonomy" id="1802401"/>
    <lineage>
        <taxon>Bacteria</taxon>
        <taxon>Candidatus Uhriibacteriota</taxon>
    </lineage>
</organism>
<feature type="binding site" evidence="7">
    <location>
        <position position="68"/>
    </location>
    <ligand>
        <name>tRNA</name>
        <dbReference type="ChEBI" id="CHEBI:17843"/>
    </ligand>
</feature>
<reference evidence="10 11" key="1">
    <citation type="journal article" date="2016" name="Nat. Commun.">
        <title>Thousands of microbial genomes shed light on interconnected biogeochemical processes in an aquifer system.</title>
        <authorList>
            <person name="Anantharaman K."/>
            <person name="Brown C.T."/>
            <person name="Hug L.A."/>
            <person name="Sharon I."/>
            <person name="Castelle C.J."/>
            <person name="Probst A.J."/>
            <person name="Thomas B.C."/>
            <person name="Singh A."/>
            <person name="Wilkins M.J."/>
            <person name="Karaoz U."/>
            <person name="Brodie E.L."/>
            <person name="Williams K.H."/>
            <person name="Hubbard S.S."/>
            <person name="Banfield J.F."/>
        </authorList>
    </citation>
    <scope>NUCLEOTIDE SEQUENCE [LARGE SCALE GENOMIC DNA]</scope>
</reference>
<dbReference type="GO" id="GO:0000049">
    <property type="term" value="F:tRNA binding"/>
    <property type="evidence" value="ECO:0007669"/>
    <property type="project" value="UniProtKB-UniRule"/>
</dbReference>
<comment type="similarity">
    <text evidence="5 7 9">Belongs to the PTH family.</text>
</comment>
<dbReference type="GO" id="GO:0005737">
    <property type="term" value="C:cytoplasm"/>
    <property type="evidence" value="ECO:0007669"/>
    <property type="project" value="UniProtKB-SubCell"/>
</dbReference>
<comment type="function">
    <text evidence="7">Hydrolyzes ribosome-free peptidyl-tRNAs (with 1 or more amino acids incorporated), which drop off the ribosome during protein synthesis, or as a result of ribosome stalling.</text>
</comment>
<comment type="catalytic activity">
    <reaction evidence="7 8">
        <text>an N-acyl-L-alpha-aminoacyl-tRNA + H2O = an N-acyl-L-amino acid + a tRNA + H(+)</text>
        <dbReference type="Rhea" id="RHEA:54448"/>
        <dbReference type="Rhea" id="RHEA-COMP:10123"/>
        <dbReference type="Rhea" id="RHEA-COMP:13883"/>
        <dbReference type="ChEBI" id="CHEBI:15377"/>
        <dbReference type="ChEBI" id="CHEBI:15378"/>
        <dbReference type="ChEBI" id="CHEBI:59874"/>
        <dbReference type="ChEBI" id="CHEBI:78442"/>
        <dbReference type="ChEBI" id="CHEBI:138191"/>
        <dbReference type="EC" id="3.1.1.29"/>
    </reaction>
</comment>
<evidence type="ECO:0000256" key="5">
    <source>
        <dbReference type="ARBA" id="ARBA00038063"/>
    </source>
</evidence>
<evidence type="ECO:0000313" key="11">
    <source>
        <dbReference type="Proteomes" id="UP000176897"/>
    </source>
</evidence>
<dbReference type="PANTHER" id="PTHR17224:SF1">
    <property type="entry name" value="PEPTIDYL-TRNA HYDROLASE"/>
    <property type="match status" value="1"/>
</dbReference>
<protein>
    <recommendedName>
        <fullName evidence="6 7">Peptidyl-tRNA hydrolase</fullName>
        <shortName evidence="7">Pth</shortName>
        <ecNumber evidence="1 7">3.1.1.29</ecNumber>
    </recommendedName>
</protein>
<dbReference type="EC" id="3.1.1.29" evidence="1 7"/>
<feature type="active site" description="Proton acceptor" evidence="7">
    <location>
        <position position="19"/>
    </location>
</feature>
<feature type="site" description="Stabilizes the basic form of H active site to accept a proton" evidence="7">
    <location>
        <position position="95"/>
    </location>
</feature>
<dbReference type="InterPro" id="IPR001328">
    <property type="entry name" value="Pept_tRNA_hydro"/>
</dbReference>
<evidence type="ECO:0000256" key="7">
    <source>
        <dbReference type="HAMAP-Rule" id="MF_00083"/>
    </source>
</evidence>
<comment type="subcellular location">
    <subcellularLocation>
        <location evidence="7">Cytoplasm</location>
    </subcellularLocation>
</comment>
<dbReference type="PROSITE" id="PS01195">
    <property type="entry name" value="PEPT_TRNA_HYDROL_1"/>
    <property type="match status" value="1"/>
</dbReference>
<dbReference type="Pfam" id="PF01195">
    <property type="entry name" value="Pept_tRNA_hydro"/>
    <property type="match status" value="1"/>
</dbReference>
<feature type="site" description="Discriminates between blocked and unblocked aminoacyl-tRNA" evidence="7">
    <location>
        <position position="9"/>
    </location>
</feature>